<evidence type="ECO:0000313" key="1">
    <source>
        <dbReference type="EMBL" id="EOY33875.1"/>
    </source>
</evidence>
<dbReference type="HOGENOM" id="CLU_2563058_0_0_1"/>
<gene>
    <name evidence="1" type="ORF">TCM_041716</name>
</gene>
<name>A0A061GVJ2_THECC</name>
<sequence>MPMAGPHGPKLGTTIHIDLDHHTVPSVSPGISVLPISDDLFDVDNSPTDFIAVMSHPNISCKALIQDVINERLQEKEKRSMI</sequence>
<proteinExistence type="predicted"/>
<dbReference type="AlphaFoldDB" id="A0A061GVJ2"/>
<dbReference type="EMBL" id="CM001887">
    <property type="protein sequence ID" value="EOY33875.1"/>
    <property type="molecule type" value="Genomic_DNA"/>
</dbReference>
<organism evidence="1 2">
    <name type="scientific">Theobroma cacao</name>
    <name type="common">Cacao</name>
    <name type="synonym">Cocoa</name>
    <dbReference type="NCBI Taxonomy" id="3641"/>
    <lineage>
        <taxon>Eukaryota</taxon>
        <taxon>Viridiplantae</taxon>
        <taxon>Streptophyta</taxon>
        <taxon>Embryophyta</taxon>
        <taxon>Tracheophyta</taxon>
        <taxon>Spermatophyta</taxon>
        <taxon>Magnoliopsida</taxon>
        <taxon>eudicotyledons</taxon>
        <taxon>Gunneridae</taxon>
        <taxon>Pentapetalae</taxon>
        <taxon>rosids</taxon>
        <taxon>malvids</taxon>
        <taxon>Malvales</taxon>
        <taxon>Malvaceae</taxon>
        <taxon>Byttnerioideae</taxon>
        <taxon>Theobroma</taxon>
    </lineage>
</organism>
<reference evidence="1 2" key="1">
    <citation type="journal article" date="2013" name="Genome Biol.">
        <title>The genome sequence of the most widely cultivated cacao type and its use to identify candidate genes regulating pod color.</title>
        <authorList>
            <person name="Motamayor J.C."/>
            <person name="Mockaitis K."/>
            <person name="Schmutz J."/>
            <person name="Haiminen N."/>
            <person name="Iii D.L."/>
            <person name="Cornejo O."/>
            <person name="Findley S.D."/>
            <person name="Zheng P."/>
            <person name="Utro F."/>
            <person name="Royaert S."/>
            <person name="Saski C."/>
            <person name="Jenkins J."/>
            <person name="Podicheti R."/>
            <person name="Zhao M."/>
            <person name="Scheffler B.E."/>
            <person name="Stack J.C."/>
            <person name="Feltus F.A."/>
            <person name="Mustiga G.M."/>
            <person name="Amores F."/>
            <person name="Phillips W."/>
            <person name="Marelli J.P."/>
            <person name="May G.D."/>
            <person name="Shapiro H."/>
            <person name="Ma J."/>
            <person name="Bustamante C.D."/>
            <person name="Schnell R.J."/>
            <person name="Main D."/>
            <person name="Gilbert D."/>
            <person name="Parida L."/>
            <person name="Kuhn D.N."/>
        </authorList>
    </citation>
    <scope>NUCLEOTIDE SEQUENCE [LARGE SCALE GENOMIC DNA]</scope>
    <source>
        <strain evidence="2">cv. Matina 1-6</strain>
    </source>
</reference>
<dbReference type="Gramene" id="EOY33875">
    <property type="protein sequence ID" value="EOY33875"/>
    <property type="gene ID" value="TCM_041716"/>
</dbReference>
<accession>A0A061GVJ2</accession>
<dbReference type="Proteomes" id="UP000026915">
    <property type="component" value="Chromosome 9"/>
</dbReference>
<dbReference type="InParanoid" id="A0A061GVJ2"/>
<keyword evidence="2" id="KW-1185">Reference proteome</keyword>
<protein>
    <submittedName>
        <fullName evidence="1">Uncharacterized protein</fullName>
    </submittedName>
</protein>
<evidence type="ECO:0000313" key="2">
    <source>
        <dbReference type="Proteomes" id="UP000026915"/>
    </source>
</evidence>